<dbReference type="PANTHER" id="PTHR30008">
    <property type="entry name" value="EXODEOXYRIBONUCLEASE 7 LARGE SUBUNIT"/>
    <property type="match status" value="1"/>
</dbReference>
<comment type="caution">
    <text evidence="9">The sequence shown here is derived from an EMBL/GenBank/DDBJ whole genome shotgun (WGS) entry which is preliminary data.</text>
</comment>
<dbReference type="NCBIfam" id="TIGR00237">
    <property type="entry name" value="xseA"/>
    <property type="match status" value="1"/>
</dbReference>
<evidence type="ECO:0000259" key="7">
    <source>
        <dbReference type="Pfam" id="PF02601"/>
    </source>
</evidence>
<evidence type="ECO:0000256" key="3">
    <source>
        <dbReference type="ARBA" id="ARBA00022801"/>
    </source>
</evidence>
<keyword evidence="10" id="KW-1185">Reference proteome</keyword>
<dbReference type="InterPro" id="IPR025824">
    <property type="entry name" value="OB-fold_nuc-bd_dom"/>
</dbReference>
<feature type="domain" description="Exonuclease VII large subunit C-terminal" evidence="7">
    <location>
        <begin position="125"/>
        <end position="437"/>
    </location>
</feature>
<keyword evidence="2 5" id="KW-0540">Nuclease</keyword>
<comment type="catalytic activity">
    <reaction evidence="5 6">
        <text>Exonucleolytic cleavage in either 5'- to 3'- or 3'- to 5'-direction to yield nucleoside 5'-phosphates.</text>
        <dbReference type="EC" id="3.1.11.6"/>
    </reaction>
</comment>
<dbReference type="GO" id="GO:0008855">
    <property type="term" value="F:exodeoxyribonuclease VII activity"/>
    <property type="evidence" value="ECO:0007669"/>
    <property type="project" value="UniProtKB-EC"/>
</dbReference>
<evidence type="ECO:0000256" key="1">
    <source>
        <dbReference type="ARBA" id="ARBA00022490"/>
    </source>
</evidence>
<evidence type="ECO:0000313" key="10">
    <source>
        <dbReference type="Proteomes" id="UP001595692"/>
    </source>
</evidence>
<evidence type="ECO:0000313" key="9">
    <source>
        <dbReference type="EMBL" id="MFC3914487.1"/>
    </source>
</evidence>
<proteinExistence type="inferred from homology"/>
<dbReference type="RefSeq" id="WP_377153408.1">
    <property type="nucleotide sequence ID" value="NZ_JBHSAF010000014.1"/>
</dbReference>
<dbReference type="InterPro" id="IPR020579">
    <property type="entry name" value="Exonuc_VII_lsu_C"/>
</dbReference>
<sequence>MPTSPQTIFTVSRLNSAVRILLEQEMGVVWLVGEISNLTLHSSGHWYLTLKDAGAQVRCAMFRGSNRLVSFRPQQGMQVLVQARLSLYEPRGEYQLVLESMRPAGAGMQQLQLEQLKQRLQTEGLFAAERKRPLPLMPRAIGLITSPTGAAIHDLLTVLGRRAPGIPVILYPAQVQGEQAPAHLISALACANRRQECDVLILGRGGGASEDLAAFNDEALVRAIADSSLPVVSAVGHESDVTLADFAADLRAPTPSAAAELVSPDQQGMQRQLQQLTDRLQQSWLQRQQTAGHTLRLLEMRLTHQHPQRRLEHRQQRLDELTFRLQRQPGMLLQQANQALQRLNQRLQTRDPRQGIQHAAHQLDKLEQRLLTAQQRQHARRQHHLGLALTRLDAISPLATLARGYSITQRSNGDVVTDSQQVSIGESLTTRLQHGELLVMVTERHADAGK</sequence>
<organism evidence="9 10">
    <name type="scientific">Pseudaeromonas sharmana</name>
    <dbReference type="NCBI Taxonomy" id="328412"/>
    <lineage>
        <taxon>Bacteria</taxon>
        <taxon>Pseudomonadati</taxon>
        <taxon>Pseudomonadota</taxon>
        <taxon>Gammaproteobacteria</taxon>
        <taxon>Aeromonadales</taxon>
        <taxon>Aeromonadaceae</taxon>
        <taxon>Pseudaeromonas</taxon>
    </lineage>
</organism>
<dbReference type="EC" id="3.1.11.6" evidence="5"/>
<comment type="function">
    <text evidence="5">Bidirectionally degrades single-stranded DNA into large acid-insoluble oligonucleotides, which are then degraded further into small acid-soluble oligonucleotides.</text>
</comment>
<keyword evidence="4 5" id="KW-0269">Exonuclease</keyword>
<feature type="domain" description="OB-fold nucleic acid binding" evidence="8">
    <location>
        <begin position="9"/>
        <end position="102"/>
    </location>
</feature>
<dbReference type="HAMAP" id="MF_00378">
    <property type="entry name" value="Exonuc_7_L"/>
    <property type="match status" value="1"/>
</dbReference>
<name>A0ABV8CQL1_9GAMM</name>
<dbReference type="InterPro" id="IPR003753">
    <property type="entry name" value="Exonuc_VII_L"/>
</dbReference>
<comment type="similarity">
    <text evidence="5 6">Belongs to the XseA family.</text>
</comment>
<protein>
    <recommendedName>
        <fullName evidence="5">Exodeoxyribonuclease 7 large subunit</fullName>
        <ecNumber evidence="5">3.1.11.6</ecNumber>
    </recommendedName>
    <alternativeName>
        <fullName evidence="5">Exodeoxyribonuclease VII large subunit</fullName>
        <shortName evidence="5">Exonuclease VII large subunit</shortName>
    </alternativeName>
</protein>
<keyword evidence="1 5" id="KW-0963">Cytoplasm</keyword>
<evidence type="ECO:0000256" key="6">
    <source>
        <dbReference type="RuleBase" id="RU004355"/>
    </source>
</evidence>
<comment type="subunit">
    <text evidence="5">Heterooligomer composed of large and small subunits.</text>
</comment>
<gene>
    <name evidence="5 9" type="primary">xseA</name>
    <name evidence="9" type="ORF">ACFOSS_13555</name>
</gene>
<reference evidence="10" key="1">
    <citation type="journal article" date="2019" name="Int. J. Syst. Evol. Microbiol.">
        <title>The Global Catalogue of Microorganisms (GCM) 10K type strain sequencing project: providing services to taxonomists for standard genome sequencing and annotation.</title>
        <authorList>
            <consortium name="The Broad Institute Genomics Platform"/>
            <consortium name="The Broad Institute Genome Sequencing Center for Infectious Disease"/>
            <person name="Wu L."/>
            <person name="Ma J."/>
        </authorList>
    </citation>
    <scope>NUCLEOTIDE SEQUENCE [LARGE SCALE GENOMIC DNA]</scope>
    <source>
        <strain evidence="10">CCUG 54939</strain>
    </source>
</reference>
<accession>A0ABV8CQL1</accession>
<dbReference type="EMBL" id="JBHSAF010000014">
    <property type="protein sequence ID" value="MFC3914487.1"/>
    <property type="molecule type" value="Genomic_DNA"/>
</dbReference>
<evidence type="ECO:0000256" key="5">
    <source>
        <dbReference type="HAMAP-Rule" id="MF_00378"/>
    </source>
</evidence>
<dbReference type="CDD" id="cd04489">
    <property type="entry name" value="ExoVII_LU_OBF"/>
    <property type="match status" value="1"/>
</dbReference>
<dbReference type="Proteomes" id="UP001595692">
    <property type="component" value="Unassembled WGS sequence"/>
</dbReference>
<dbReference type="Pfam" id="PF02601">
    <property type="entry name" value="Exonuc_VII_L"/>
    <property type="match status" value="1"/>
</dbReference>
<evidence type="ECO:0000259" key="8">
    <source>
        <dbReference type="Pfam" id="PF13742"/>
    </source>
</evidence>
<comment type="subcellular location">
    <subcellularLocation>
        <location evidence="5 6">Cytoplasm</location>
    </subcellularLocation>
</comment>
<dbReference type="Pfam" id="PF13742">
    <property type="entry name" value="tRNA_anti_2"/>
    <property type="match status" value="1"/>
</dbReference>
<keyword evidence="3 5" id="KW-0378">Hydrolase</keyword>
<evidence type="ECO:0000256" key="4">
    <source>
        <dbReference type="ARBA" id="ARBA00022839"/>
    </source>
</evidence>
<evidence type="ECO:0000256" key="2">
    <source>
        <dbReference type="ARBA" id="ARBA00022722"/>
    </source>
</evidence>
<dbReference type="PANTHER" id="PTHR30008:SF0">
    <property type="entry name" value="EXODEOXYRIBONUCLEASE 7 LARGE SUBUNIT"/>
    <property type="match status" value="1"/>
</dbReference>